<proteinExistence type="predicted"/>
<keyword evidence="2" id="KW-1185">Reference proteome</keyword>
<gene>
    <name evidence="1" type="ORF">A4U43_C03F19260</name>
</gene>
<evidence type="ECO:0000313" key="1">
    <source>
        <dbReference type="EMBL" id="ONK75665.1"/>
    </source>
</evidence>
<dbReference type="EMBL" id="CM007383">
    <property type="protein sequence ID" value="ONK75665.1"/>
    <property type="molecule type" value="Genomic_DNA"/>
</dbReference>
<name>A0A5P1FBD8_ASPOF</name>
<evidence type="ECO:0000313" key="2">
    <source>
        <dbReference type="Proteomes" id="UP000243459"/>
    </source>
</evidence>
<reference evidence="2" key="1">
    <citation type="journal article" date="2017" name="Nat. Commun.">
        <title>The asparagus genome sheds light on the origin and evolution of a young Y chromosome.</title>
        <authorList>
            <person name="Harkess A."/>
            <person name="Zhou J."/>
            <person name="Xu C."/>
            <person name="Bowers J.E."/>
            <person name="Van der Hulst R."/>
            <person name="Ayyampalayam S."/>
            <person name="Mercati F."/>
            <person name="Riccardi P."/>
            <person name="McKain M.R."/>
            <person name="Kakrana A."/>
            <person name="Tang H."/>
            <person name="Ray J."/>
            <person name="Groenendijk J."/>
            <person name="Arikit S."/>
            <person name="Mathioni S.M."/>
            <person name="Nakano M."/>
            <person name="Shan H."/>
            <person name="Telgmann-Rauber A."/>
            <person name="Kanno A."/>
            <person name="Yue Z."/>
            <person name="Chen H."/>
            <person name="Li W."/>
            <person name="Chen Y."/>
            <person name="Xu X."/>
            <person name="Zhang Y."/>
            <person name="Luo S."/>
            <person name="Chen H."/>
            <person name="Gao J."/>
            <person name="Mao Z."/>
            <person name="Pires J.C."/>
            <person name="Luo M."/>
            <person name="Kudrna D."/>
            <person name="Wing R.A."/>
            <person name="Meyers B.C."/>
            <person name="Yi K."/>
            <person name="Kong H."/>
            <person name="Lavrijsen P."/>
            <person name="Sunseri F."/>
            <person name="Falavigna A."/>
            <person name="Ye Y."/>
            <person name="Leebens-Mack J.H."/>
            <person name="Chen G."/>
        </authorList>
    </citation>
    <scope>NUCLEOTIDE SEQUENCE [LARGE SCALE GENOMIC DNA]</scope>
    <source>
        <strain evidence="2">cv. DH0086</strain>
    </source>
</reference>
<organism evidence="1 2">
    <name type="scientific">Asparagus officinalis</name>
    <name type="common">Garden asparagus</name>
    <dbReference type="NCBI Taxonomy" id="4686"/>
    <lineage>
        <taxon>Eukaryota</taxon>
        <taxon>Viridiplantae</taxon>
        <taxon>Streptophyta</taxon>
        <taxon>Embryophyta</taxon>
        <taxon>Tracheophyta</taxon>
        <taxon>Spermatophyta</taxon>
        <taxon>Magnoliopsida</taxon>
        <taxon>Liliopsida</taxon>
        <taxon>Asparagales</taxon>
        <taxon>Asparagaceae</taxon>
        <taxon>Asparagoideae</taxon>
        <taxon>Asparagus</taxon>
    </lineage>
</organism>
<dbReference type="Proteomes" id="UP000243459">
    <property type="component" value="Chromosome 3"/>
</dbReference>
<dbReference type="AlphaFoldDB" id="A0A5P1FBD8"/>
<accession>A0A5P1FBD8</accession>
<protein>
    <submittedName>
        <fullName evidence="1">Uncharacterized protein</fullName>
    </submittedName>
</protein>
<dbReference type="Gramene" id="ONK75665">
    <property type="protein sequence ID" value="ONK75665"/>
    <property type="gene ID" value="A4U43_C03F19260"/>
</dbReference>
<sequence>MKLVHECADEVVTALASRFRLLPQLALLIWRRASPAPARKEATEVVERCGGYRSAADEELRHGDCGQKKNVYDCLLGPPLGHPAGPAVHR</sequence>